<dbReference type="Proteomes" id="UP001310022">
    <property type="component" value="Unassembled WGS sequence"/>
</dbReference>
<dbReference type="Pfam" id="PF03577">
    <property type="entry name" value="Peptidase_C69"/>
    <property type="match status" value="1"/>
</dbReference>
<evidence type="ECO:0000313" key="2">
    <source>
        <dbReference type="EMBL" id="GJM63943.1"/>
    </source>
</evidence>
<dbReference type="EMBL" id="BQKE01000003">
    <property type="protein sequence ID" value="GJM63943.1"/>
    <property type="molecule type" value="Genomic_DNA"/>
</dbReference>
<dbReference type="PANTHER" id="PTHR12994">
    <property type="entry name" value="SECERNIN"/>
    <property type="match status" value="1"/>
</dbReference>
<comment type="similarity">
    <text evidence="1">Belongs to the peptidase C69 family.</text>
</comment>
<comment type="caution">
    <text evidence="2">The sequence shown here is derived from an EMBL/GenBank/DDBJ whole genome shotgun (WGS) entry which is preliminary data.</text>
</comment>
<organism evidence="2 3">
    <name type="scientific">Persicobacter diffluens</name>
    <dbReference type="NCBI Taxonomy" id="981"/>
    <lineage>
        <taxon>Bacteria</taxon>
        <taxon>Pseudomonadati</taxon>
        <taxon>Bacteroidota</taxon>
        <taxon>Cytophagia</taxon>
        <taxon>Cytophagales</taxon>
        <taxon>Persicobacteraceae</taxon>
        <taxon>Persicobacter</taxon>
    </lineage>
</organism>
<dbReference type="AlphaFoldDB" id="A0AAN5APK7"/>
<dbReference type="Gene3D" id="3.60.60.10">
    <property type="entry name" value="Penicillin V Acylase, Chain A"/>
    <property type="match status" value="1"/>
</dbReference>
<evidence type="ECO:0000313" key="3">
    <source>
        <dbReference type="Proteomes" id="UP001310022"/>
    </source>
</evidence>
<dbReference type="GO" id="GO:0016805">
    <property type="term" value="F:dipeptidase activity"/>
    <property type="evidence" value="ECO:0007669"/>
    <property type="project" value="UniProtKB-KW"/>
</dbReference>
<dbReference type="EC" id="3.4.-.-" evidence="1"/>
<name>A0AAN5APK7_9BACT</name>
<keyword evidence="1" id="KW-0224">Dipeptidase</keyword>
<accession>A0AAN5APK7</accession>
<dbReference type="GO" id="GO:0070004">
    <property type="term" value="F:cysteine-type exopeptidase activity"/>
    <property type="evidence" value="ECO:0007669"/>
    <property type="project" value="InterPro"/>
</dbReference>
<keyword evidence="1" id="KW-0645">Protease</keyword>
<keyword evidence="1" id="KW-0378">Hydrolase</keyword>
<sequence length="547" mass="62220">MSKFNFLFFLILGFLGGIKPLWACTNLIVTKGASTDGSTMLFYANDGEYVPVLPIHKAGTWSESDSLELISWPNGVRCNIHQPKNSFHAVGYHMNEYQVAIGETTFGGRHELHNKKVAQEYWHLMEEAVRRAKTAREAVQVIIDLVAQYGYGSEGESFSIIDPNEAWLLEMIGRGEGEDGALYVAQRIPDGTVLAHANHSRIGTFPLDDPENCLYSADIIEFAIEKGYFNPKAGKAFEFNTAFDPVNPAKLRYCESRVWSLYNRIAPSLQLSTDYCRGVQGAQAYPLWIQPDESLSLEDVKHLVRDHYEGTPWDMRKGVAAGPYGSPNYARPMTWEVDGQACSWERPISTPVTAYSFIAQARGHLPNEIGGIMWYGLDNNYINVYLPVYVASTRMPEAFNNGDINKFSWESAWWVFNFVGNYVNLRYEDMILDVQKEQGKLETELLKSQLGLEARALVLIQQNNQEEAIAMLTAYTQEKAQQVMASWKALGEFLIMKYNDGYVKDQELRIRQQKGRESYYRNALQNDPQRALPVWEDQEGNKEPHNY</sequence>
<dbReference type="RefSeq" id="WP_338239034.1">
    <property type="nucleotide sequence ID" value="NZ_BQKE01000003.1"/>
</dbReference>
<evidence type="ECO:0000256" key="1">
    <source>
        <dbReference type="RuleBase" id="RU364089"/>
    </source>
</evidence>
<dbReference type="PANTHER" id="PTHR12994:SF17">
    <property type="entry name" value="LD30995P"/>
    <property type="match status" value="1"/>
</dbReference>
<gene>
    <name evidence="2" type="ORF">PEDI_44950</name>
</gene>
<dbReference type="GO" id="GO:0006508">
    <property type="term" value="P:proteolysis"/>
    <property type="evidence" value="ECO:0007669"/>
    <property type="project" value="UniProtKB-KW"/>
</dbReference>
<protein>
    <recommendedName>
        <fullName evidence="1">Dipeptidase</fullName>
        <ecNumber evidence="1">3.4.-.-</ecNumber>
    </recommendedName>
</protein>
<comment type="catalytic activity">
    <reaction evidence="1">
        <text>an L-aminoacyl-L-amino acid + H2O = 2 an L-alpha-amino acid</text>
        <dbReference type="Rhea" id="RHEA:48940"/>
        <dbReference type="ChEBI" id="CHEBI:15377"/>
        <dbReference type="ChEBI" id="CHEBI:59869"/>
        <dbReference type="ChEBI" id="CHEBI:77460"/>
    </reaction>
</comment>
<reference evidence="2 3" key="1">
    <citation type="submission" date="2021-12" db="EMBL/GenBank/DDBJ databases">
        <title>Genome sequencing of bacteria with rrn-lacking chromosome and rrn-plasmid.</title>
        <authorList>
            <person name="Anda M."/>
            <person name="Iwasaki W."/>
        </authorList>
    </citation>
    <scope>NUCLEOTIDE SEQUENCE [LARGE SCALE GENOMIC DNA]</scope>
    <source>
        <strain evidence="2 3">NBRC 15940</strain>
    </source>
</reference>
<proteinExistence type="inferred from homology"/>
<dbReference type="InterPro" id="IPR005322">
    <property type="entry name" value="Peptidase_C69"/>
</dbReference>
<keyword evidence="3" id="KW-1185">Reference proteome</keyword>